<dbReference type="Proteomes" id="UP000315628">
    <property type="component" value="Unassembled WGS sequence"/>
</dbReference>
<keyword evidence="3" id="KW-0472">Membrane</keyword>
<dbReference type="RefSeq" id="WP_144855563.1">
    <property type="nucleotide sequence ID" value="NZ_BAAAYT010000002.1"/>
</dbReference>
<organism evidence="4 5">
    <name type="scientific">Marihabitans asiaticum</name>
    <dbReference type="NCBI Taxonomy" id="415218"/>
    <lineage>
        <taxon>Bacteria</taxon>
        <taxon>Bacillati</taxon>
        <taxon>Actinomycetota</taxon>
        <taxon>Actinomycetes</taxon>
        <taxon>Micrococcales</taxon>
        <taxon>Intrasporangiaceae</taxon>
        <taxon>Marihabitans</taxon>
    </lineage>
</organism>
<accession>A0A560WHH5</accession>
<protein>
    <submittedName>
        <fullName evidence="4">LPXTG-site transpeptidase (Sortase) family protein</fullName>
    </submittedName>
</protein>
<dbReference type="AlphaFoldDB" id="A0A560WHH5"/>
<evidence type="ECO:0000256" key="1">
    <source>
        <dbReference type="ARBA" id="ARBA00022801"/>
    </source>
</evidence>
<comment type="caution">
    <text evidence="4">The sequence shown here is derived from an EMBL/GenBank/DDBJ whole genome shotgun (WGS) entry which is preliminary data.</text>
</comment>
<proteinExistence type="predicted"/>
<dbReference type="SUPFAM" id="SSF63817">
    <property type="entry name" value="Sortase"/>
    <property type="match status" value="1"/>
</dbReference>
<dbReference type="InterPro" id="IPR042001">
    <property type="entry name" value="Sortase_F"/>
</dbReference>
<dbReference type="Pfam" id="PF04203">
    <property type="entry name" value="Sortase"/>
    <property type="match status" value="1"/>
</dbReference>
<dbReference type="InterPro" id="IPR023365">
    <property type="entry name" value="Sortase_dom-sf"/>
</dbReference>
<evidence type="ECO:0000313" key="5">
    <source>
        <dbReference type="Proteomes" id="UP000315628"/>
    </source>
</evidence>
<keyword evidence="3" id="KW-1133">Transmembrane helix</keyword>
<feature type="region of interest" description="Disordered" evidence="2">
    <location>
        <begin position="38"/>
        <end position="107"/>
    </location>
</feature>
<keyword evidence="3" id="KW-0812">Transmembrane</keyword>
<keyword evidence="1" id="KW-0378">Hydrolase</keyword>
<dbReference type="EMBL" id="VIUW01000001">
    <property type="protein sequence ID" value="TWD17153.1"/>
    <property type="molecule type" value="Genomic_DNA"/>
</dbReference>
<gene>
    <name evidence="4" type="ORF">FB557_0715</name>
</gene>
<dbReference type="Gene3D" id="2.40.260.10">
    <property type="entry name" value="Sortase"/>
    <property type="match status" value="1"/>
</dbReference>
<evidence type="ECO:0000313" key="4">
    <source>
        <dbReference type="EMBL" id="TWD17153.1"/>
    </source>
</evidence>
<feature type="transmembrane region" description="Helical" evidence="3">
    <location>
        <begin position="12"/>
        <end position="34"/>
    </location>
</feature>
<dbReference type="CDD" id="cd05829">
    <property type="entry name" value="Sortase_F"/>
    <property type="match status" value="1"/>
</dbReference>
<keyword evidence="5" id="KW-1185">Reference proteome</keyword>
<sequence>MSEQPDTSRRPGVLVAILVALALVAAAVIAVALLRGGEDGSPAAGTSTSSSASSSASTSSTSSSKASSGTDDDSSSTSSPRSSSTSTEGSPDGETKDPEVEVTPSSELSLSAEQVAAGKAAADSGSGASSVSIPAIGLEHDLEAQGLRDGKVNPKAHQVIWFTGYDRVVPGATGTSVIAGHVTSGGGPDAFAALEDVELGDGIVITYPGGEQLRFEISRAEIVDKTDLQHDADVWGQNSQARRVVLVTCDDELGFREDGHRKANFVVVAEQA</sequence>
<dbReference type="InterPro" id="IPR005754">
    <property type="entry name" value="Sortase"/>
</dbReference>
<evidence type="ECO:0000256" key="3">
    <source>
        <dbReference type="SAM" id="Phobius"/>
    </source>
</evidence>
<dbReference type="OrthoDB" id="4863954at2"/>
<evidence type="ECO:0000256" key="2">
    <source>
        <dbReference type="SAM" id="MobiDB-lite"/>
    </source>
</evidence>
<reference evidence="4 5" key="1">
    <citation type="submission" date="2019-06" db="EMBL/GenBank/DDBJ databases">
        <title>Sequencing the genomes of 1000 actinobacteria strains.</title>
        <authorList>
            <person name="Klenk H.-P."/>
        </authorList>
    </citation>
    <scope>NUCLEOTIDE SEQUENCE [LARGE SCALE GENOMIC DNA]</scope>
    <source>
        <strain evidence="4 5">DSM 18935</strain>
    </source>
</reference>
<feature type="compositionally biased region" description="Low complexity" evidence="2">
    <location>
        <begin position="38"/>
        <end position="92"/>
    </location>
</feature>
<dbReference type="GO" id="GO:0016787">
    <property type="term" value="F:hydrolase activity"/>
    <property type="evidence" value="ECO:0007669"/>
    <property type="project" value="UniProtKB-KW"/>
</dbReference>
<name>A0A560WHH5_9MICO</name>